<dbReference type="AlphaFoldDB" id="A0A2D0QUT8"/>
<reference evidence="3" key="2">
    <citation type="submission" date="2025-08" db="UniProtKB">
        <authorList>
            <consortium name="RefSeq"/>
        </authorList>
    </citation>
    <scope>IDENTIFICATION</scope>
    <source>
        <tissue evidence="3">Blood</tissue>
    </source>
</reference>
<keyword evidence="2" id="KW-1185">Reference proteome</keyword>
<dbReference type="RefSeq" id="XP_017321501.3">
    <property type="nucleotide sequence ID" value="XM_017466012.3"/>
</dbReference>
<proteinExistence type="predicted"/>
<evidence type="ECO:0000256" key="1">
    <source>
        <dbReference type="SAM" id="MobiDB-lite"/>
    </source>
</evidence>
<dbReference type="OrthoDB" id="10261384at2759"/>
<dbReference type="Pfam" id="PF10199">
    <property type="entry name" value="Adaptin_binding"/>
    <property type="match status" value="1"/>
</dbReference>
<organism evidence="2 3">
    <name type="scientific">Ictalurus punctatus</name>
    <name type="common">Channel catfish</name>
    <name type="synonym">Silurus punctatus</name>
    <dbReference type="NCBI Taxonomy" id="7998"/>
    <lineage>
        <taxon>Eukaryota</taxon>
        <taxon>Metazoa</taxon>
        <taxon>Chordata</taxon>
        <taxon>Craniata</taxon>
        <taxon>Vertebrata</taxon>
        <taxon>Euteleostomi</taxon>
        <taxon>Actinopterygii</taxon>
        <taxon>Neopterygii</taxon>
        <taxon>Teleostei</taxon>
        <taxon>Ostariophysi</taxon>
        <taxon>Siluriformes</taxon>
        <taxon>Ictaluridae</taxon>
        <taxon>Ictalurus</taxon>
    </lineage>
</organism>
<reference evidence="2" key="1">
    <citation type="journal article" date="2016" name="Nat. Commun.">
        <title>The channel catfish genome sequence provides insights into the evolution of scale formation in teleosts.</title>
        <authorList>
            <person name="Liu Z."/>
            <person name="Liu S."/>
            <person name="Yao J."/>
            <person name="Bao L."/>
            <person name="Zhang J."/>
            <person name="Li Y."/>
            <person name="Jiang C."/>
            <person name="Sun L."/>
            <person name="Wang R."/>
            <person name="Zhang Y."/>
            <person name="Zhou T."/>
            <person name="Zeng Q."/>
            <person name="Fu Q."/>
            <person name="Gao S."/>
            <person name="Li N."/>
            <person name="Koren S."/>
            <person name="Jiang Y."/>
            <person name="Zimin A."/>
            <person name="Xu P."/>
            <person name="Phillippy A.M."/>
            <person name="Geng X."/>
            <person name="Song L."/>
            <person name="Sun F."/>
            <person name="Li C."/>
            <person name="Wang X."/>
            <person name="Chen A."/>
            <person name="Jin Y."/>
            <person name="Yuan Z."/>
            <person name="Yang Y."/>
            <person name="Tan S."/>
            <person name="Peatman E."/>
            <person name="Lu J."/>
            <person name="Qin Z."/>
            <person name="Dunham R."/>
            <person name="Li Z."/>
            <person name="Sonstegard T."/>
            <person name="Feng J."/>
            <person name="Danzmann R.G."/>
            <person name="Schroeder S."/>
            <person name="Scheffler B."/>
            <person name="Duke M.V."/>
            <person name="Ballard L."/>
            <person name="Kucuktas H."/>
            <person name="Kaltenboeck L."/>
            <person name="Liu H."/>
            <person name="Armbruster J."/>
            <person name="Xie Y."/>
            <person name="Kirby M.L."/>
            <person name="Tian Y."/>
            <person name="Flanagan M.E."/>
            <person name="Mu W."/>
            <person name="Waldbieser G.C."/>
        </authorList>
    </citation>
    <scope>NUCLEOTIDE SEQUENCE [LARGE SCALE GENOMIC DNA]</scope>
    <source>
        <strain evidence="2">SDA103</strain>
    </source>
</reference>
<name>A0A2D0QUT8_ICTPU</name>
<dbReference type="InterPro" id="IPR019341">
    <property type="entry name" value="Alpha/Gamma-adaptin-bd_p34"/>
</dbReference>
<evidence type="ECO:0000313" key="3">
    <source>
        <dbReference type="RefSeq" id="XP_017321501.3"/>
    </source>
</evidence>
<sequence>MSGDKDEEETALPCVLITSCDLGFKEEELVRQILAASSLPEPTKKEDVVVWYPWTINNKYYTADVSLCVVPSPFNMSSEVAQSTQAFIVYFDSNSKDGLTAVTPWVALVEELAPEVLILVCDHVCENGVNRQEAQQWCLAHAFELVELNPEDLPDEDESTGVKRIIQALNANVWSSVEMKDEHNQGFGLMSSLVASRHNNPRPVAETQSQSNSADENTEGPKTGSGQNSSEEVDSIVDPMTDMDIRELANLTAGDADVDNFERLFTKLKEMKDKASSLPHEQRKVHAEKVAKAFWMAIGGDQDEIDGLSSGEES</sequence>
<dbReference type="GeneID" id="108264459"/>
<dbReference type="PROSITE" id="PS51257">
    <property type="entry name" value="PROKAR_LIPOPROTEIN"/>
    <property type="match status" value="1"/>
</dbReference>
<protein>
    <submittedName>
        <fullName evidence="3">Alpha- and gamma-adaptin-binding protein p34 isoform X2</fullName>
    </submittedName>
</protein>
<dbReference type="CTD" id="79719"/>
<dbReference type="Gene3D" id="3.40.50.11960">
    <property type="match status" value="1"/>
</dbReference>
<feature type="region of interest" description="Disordered" evidence="1">
    <location>
        <begin position="199"/>
        <end position="234"/>
    </location>
</feature>
<dbReference type="PANTHER" id="PTHR14659:SF1">
    <property type="entry name" value="ALPHA- AND GAMMA-ADAPTIN-BINDING PROTEIN P34"/>
    <property type="match status" value="1"/>
</dbReference>
<evidence type="ECO:0000313" key="2">
    <source>
        <dbReference type="Proteomes" id="UP000221080"/>
    </source>
</evidence>
<dbReference type="PANTHER" id="PTHR14659">
    <property type="entry name" value="ALPHA- AND GAMMA-ADAPTIN-BINDING PROTEIN P34"/>
    <property type="match status" value="1"/>
</dbReference>
<feature type="compositionally biased region" description="Polar residues" evidence="1">
    <location>
        <begin position="206"/>
        <end position="215"/>
    </location>
</feature>
<dbReference type="Proteomes" id="UP000221080">
    <property type="component" value="Chromosome 4"/>
</dbReference>
<accession>A0A2D0QUT8</accession>
<gene>
    <name evidence="3" type="primary">aagab</name>
</gene>